<protein>
    <submittedName>
        <fullName evidence="1">Uncharacterized protein</fullName>
    </submittedName>
</protein>
<dbReference type="EMBL" id="SOEC01000034">
    <property type="protein sequence ID" value="TDX21653.1"/>
    <property type="molecule type" value="Genomic_DNA"/>
</dbReference>
<dbReference type="AlphaFoldDB" id="A0A4V6QAK5"/>
<gene>
    <name evidence="1" type="ORF">DFO67_13421</name>
</gene>
<comment type="caution">
    <text evidence="1">The sequence shown here is derived from an EMBL/GenBank/DDBJ whole genome shotgun (WGS) entry which is preliminary data.</text>
</comment>
<evidence type="ECO:0000313" key="2">
    <source>
        <dbReference type="Proteomes" id="UP000294489"/>
    </source>
</evidence>
<accession>A0A4V6QAK5</accession>
<dbReference type="Proteomes" id="UP000294489">
    <property type="component" value="Unassembled WGS sequence"/>
</dbReference>
<dbReference type="RefSeq" id="WP_134021449.1">
    <property type="nucleotide sequence ID" value="NZ_SOEC01000034.1"/>
</dbReference>
<proteinExistence type="predicted"/>
<organism evidence="1 2">
    <name type="scientific">Modicisalibacter xianhensis</name>
    <dbReference type="NCBI Taxonomy" id="442341"/>
    <lineage>
        <taxon>Bacteria</taxon>
        <taxon>Pseudomonadati</taxon>
        <taxon>Pseudomonadota</taxon>
        <taxon>Gammaproteobacteria</taxon>
        <taxon>Oceanospirillales</taxon>
        <taxon>Halomonadaceae</taxon>
        <taxon>Modicisalibacter</taxon>
    </lineage>
</organism>
<reference evidence="1 2" key="1">
    <citation type="submission" date="2019-03" db="EMBL/GenBank/DDBJ databases">
        <title>Freshwater and sediment microbial communities from various areas in North America, analyzing microbe dynamics in response to fracking.</title>
        <authorList>
            <person name="Lamendella R."/>
        </authorList>
    </citation>
    <scope>NUCLEOTIDE SEQUENCE [LARGE SCALE GENOMIC DNA]</scope>
    <source>
        <strain evidence="1 2">6_TX</strain>
    </source>
</reference>
<evidence type="ECO:0000313" key="1">
    <source>
        <dbReference type="EMBL" id="TDX21653.1"/>
    </source>
</evidence>
<sequence>MIIRRKAGKTLFWGRDLDPNDLLATSDGHLTTFRYKRGPDAKAIVGQIADTWAVEVGEVVDLGEVTMTLVKIDEYGAHWDVQAPRDVRILRDDAVRK</sequence>
<name>A0A4V6QAK5_9GAMM</name>